<protein>
    <submittedName>
        <fullName evidence="2">Uncharacterized protein</fullName>
    </submittedName>
</protein>
<dbReference type="AlphaFoldDB" id="A0AA39C867"/>
<accession>A0AA39C867</accession>
<dbReference type="EMBL" id="JAQQBR010001836">
    <property type="protein sequence ID" value="KAK0159638.1"/>
    <property type="molecule type" value="Genomic_DNA"/>
</dbReference>
<feature type="compositionally biased region" description="Low complexity" evidence="1">
    <location>
        <begin position="540"/>
        <end position="554"/>
    </location>
</feature>
<feature type="compositionally biased region" description="Polar residues" evidence="1">
    <location>
        <begin position="356"/>
        <end position="378"/>
    </location>
</feature>
<keyword evidence="3" id="KW-1185">Reference proteome</keyword>
<feature type="region of interest" description="Disordered" evidence="1">
    <location>
        <begin position="316"/>
        <end position="378"/>
    </location>
</feature>
<reference evidence="2" key="1">
    <citation type="journal article" date="2023" name="bioRxiv">
        <title>Scaffold-level genome assemblies of two parasitoid biocontrol wasps reveal the parthenogenesis mechanism and an associated novel virus.</title>
        <authorList>
            <person name="Inwood S."/>
            <person name="Skelly J."/>
            <person name="Guhlin J."/>
            <person name="Harrop T."/>
            <person name="Goldson S."/>
            <person name="Dearden P."/>
        </authorList>
    </citation>
    <scope>NUCLEOTIDE SEQUENCE</scope>
    <source>
        <strain evidence="2">Lincoln</strain>
        <tissue evidence="2">Whole body</tissue>
    </source>
</reference>
<evidence type="ECO:0000313" key="3">
    <source>
        <dbReference type="Proteomes" id="UP001168972"/>
    </source>
</evidence>
<gene>
    <name evidence="2" type="ORF">PV327_010732</name>
</gene>
<evidence type="ECO:0000313" key="2">
    <source>
        <dbReference type="EMBL" id="KAK0159638.1"/>
    </source>
</evidence>
<comment type="caution">
    <text evidence="2">The sequence shown here is derived from an EMBL/GenBank/DDBJ whole genome shotgun (WGS) entry which is preliminary data.</text>
</comment>
<proteinExistence type="predicted"/>
<feature type="compositionally biased region" description="Basic and acidic residues" evidence="1">
    <location>
        <begin position="530"/>
        <end position="539"/>
    </location>
</feature>
<organism evidence="2 3">
    <name type="scientific">Microctonus hyperodae</name>
    <name type="common">Parasitoid wasp</name>
    <dbReference type="NCBI Taxonomy" id="165561"/>
    <lineage>
        <taxon>Eukaryota</taxon>
        <taxon>Metazoa</taxon>
        <taxon>Ecdysozoa</taxon>
        <taxon>Arthropoda</taxon>
        <taxon>Hexapoda</taxon>
        <taxon>Insecta</taxon>
        <taxon>Pterygota</taxon>
        <taxon>Neoptera</taxon>
        <taxon>Endopterygota</taxon>
        <taxon>Hymenoptera</taxon>
        <taxon>Apocrita</taxon>
        <taxon>Ichneumonoidea</taxon>
        <taxon>Braconidae</taxon>
        <taxon>Euphorinae</taxon>
        <taxon>Microctonus</taxon>
    </lineage>
</organism>
<reference evidence="2" key="2">
    <citation type="submission" date="2023-03" db="EMBL/GenBank/DDBJ databases">
        <authorList>
            <person name="Inwood S.N."/>
            <person name="Skelly J.G."/>
            <person name="Guhlin J."/>
            <person name="Harrop T.W.R."/>
            <person name="Goldson S.G."/>
            <person name="Dearden P.K."/>
        </authorList>
    </citation>
    <scope>NUCLEOTIDE SEQUENCE</scope>
    <source>
        <strain evidence="2">Lincoln</strain>
        <tissue evidence="2">Whole body</tissue>
    </source>
</reference>
<dbReference type="Proteomes" id="UP001168972">
    <property type="component" value="Unassembled WGS sequence"/>
</dbReference>
<feature type="compositionally biased region" description="Polar residues" evidence="1">
    <location>
        <begin position="319"/>
        <end position="328"/>
    </location>
</feature>
<name>A0AA39C867_MICHY</name>
<feature type="region of interest" description="Disordered" evidence="1">
    <location>
        <begin position="509"/>
        <end position="583"/>
    </location>
</feature>
<sequence length="1159" mass="133230">MKKNNSPVIYHLTENDNTGKTADITFFYVQTVDGSIISKQEIKFNEFDKKKSDKLIDKKKTLKKTSVKIVDDIILQKKINLSELNNTTLDNNEKKTKLIGQNRQIHFTTEEMKKRKILHSSEFNPMNKDEINSYGIRTTIPSRQSLLPTKRPVISEEINNKLVRAFENWVKIPEIAELLQERPDIKILKPKVNLKDRLGDYVKNDNDKYEKIQSQRGIITINPQKLTPIKPIPISPFNVASPKESIISNKVFIESPLINNHNEISRVPKNQLISSNPMIKEQYISPQERVPITTINPPHQISSNVSAFNRITYKRPLESQKSSNLSEEPQNKRKTVWKRDYDDLESEDSSVENPIVDNSSSKSQHTVESIGNSQSSSILTTESITQRVKNWCYDGRETISPIGNADDNSNSCHSLSSVKTIIFSPKESNLSSSLLLHVNNNDISIDKCQEINEKMDLEIVNDYDSHNSILSTSYCSSTSSITSSLATESAGINLIDDIQVNCNEKKDDAGHLSPINLPMKSSITDLPDDSNTKQDDDKQSLSSNLSRKSSAISLCDDLNIPEDNNEEENSQNEIVTDTNKINDGNYNINDNNTINNNFNENSNNNNNNNQFNVDPEDEEKIDDCDVISLYAESIESLQVNDIDTKDERERESIYSSSSLNRYNLMKSENIGCYVSQNVREFDALYNNENNDDQNNNIPIARPKGVFTRLQPLNSTTEESQNINNNGINRNIPTQNFTDYQQFNVPSTVRHYNYNNFINYNETQQKFRGYCYSILKRNICNKCDCKFKHTIEDYLLYVHLGQNYEIKSVLNYAIQEKFIYYLKLVYENSIKKLDLPDIIEVFSSVLSLNFPYVVYECFNSTLKVFPKHSNKMFQFINGICQNMQPSTNITDDKITLNLIELLMKHIEPGKYWEYLRGLILKMAFPTLKIIEIILDECSRYKKSPQHVHDIKKIIIDNADENVLREIDPLIISNFMKLYDDLRNFHELKSSPNQIEKTAFVSSIASPDLINTNNSNKIIINEQNGRIMAEDILPIKRISTDLRNRLGFKQPDNSAKWKLMKIDNIDKLNSVYKKQLERLHDDLELLSIALNKKDYDTILSILTIARVGLLQEHIFAYGKGFYEILCKCIMDAPEHLEKIILITGNKYFIKQSNGNINIVYE</sequence>
<evidence type="ECO:0000256" key="1">
    <source>
        <dbReference type="SAM" id="MobiDB-lite"/>
    </source>
</evidence>
<feature type="compositionally biased region" description="Acidic residues" evidence="1">
    <location>
        <begin position="559"/>
        <end position="570"/>
    </location>
</feature>